<proteinExistence type="predicted"/>
<dbReference type="GO" id="GO:0051536">
    <property type="term" value="F:iron-sulfur cluster binding"/>
    <property type="evidence" value="ECO:0007669"/>
    <property type="project" value="UniProtKB-KW"/>
</dbReference>
<evidence type="ECO:0000313" key="6">
    <source>
        <dbReference type="Proteomes" id="UP000275925"/>
    </source>
</evidence>
<dbReference type="EMBL" id="BGZO01000008">
    <property type="protein sequence ID" value="GBR75842.1"/>
    <property type="molecule type" value="Genomic_DNA"/>
</dbReference>
<dbReference type="InterPro" id="IPR047964">
    <property type="entry name" value="EFR1-like"/>
</dbReference>
<dbReference type="InterPro" id="IPR029039">
    <property type="entry name" value="Flavoprotein-like_sf"/>
</dbReference>
<keyword evidence="1" id="KW-0479">Metal-binding</keyword>
<dbReference type="NCBIfam" id="NF038196">
    <property type="entry name" value="ferrodoxin_EFR1"/>
    <property type="match status" value="1"/>
</dbReference>
<evidence type="ECO:0000313" key="5">
    <source>
        <dbReference type="EMBL" id="GBR75842.1"/>
    </source>
</evidence>
<dbReference type="GO" id="GO:0046872">
    <property type="term" value="F:metal ion binding"/>
    <property type="evidence" value="ECO:0007669"/>
    <property type="project" value="UniProtKB-KW"/>
</dbReference>
<dbReference type="PROSITE" id="PS51379">
    <property type="entry name" value="4FE4S_FER_2"/>
    <property type="match status" value="2"/>
</dbReference>
<dbReference type="PROSITE" id="PS00198">
    <property type="entry name" value="4FE4S_FER_1"/>
    <property type="match status" value="1"/>
</dbReference>
<sequence>MATAQILGQKLGQTQLVSIPSAVKQEETVCGAERIGIVYPVYMFGLPLLVARFAESLKVTRATAYIFAVATCGGSSGEANQQLQEILQKNGIDLSASFAVRMPGNYTPLYGGPEAKTAAKIIDKAAAKTNQIAAQIIKQEKILTNSAWPLRILGRLFYKIASPQIPLLSQKFTVSKACKACGICARICPVENIYIQNGQPRWLYRCEHCLACLHWCPDSAIQWGRKTKGRRRYHHPAVNIRDIEQAKN</sequence>
<dbReference type="AlphaFoldDB" id="A0A388TFL5"/>
<dbReference type="Proteomes" id="UP000275925">
    <property type="component" value="Unassembled WGS sequence"/>
</dbReference>
<accession>A0A388TFL5</accession>
<dbReference type="InterPro" id="IPR017900">
    <property type="entry name" value="4Fe4S_Fe_S_CS"/>
</dbReference>
<keyword evidence="2" id="KW-0408">Iron</keyword>
<organism evidence="5 6">
    <name type="scientific">Candidatus Termititenax persephonae</name>
    <dbReference type="NCBI Taxonomy" id="2218525"/>
    <lineage>
        <taxon>Bacteria</taxon>
        <taxon>Bacillati</taxon>
        <taxon>Candidatus Margulisiibacteriota</taxon>
        <taxon>Candidatus Termititenacia</taxon>
        <taxon>Candidatus Termititenacales</taxon>
        <taxon>Candidatus Termititenacaceae</taxon>
        <taxon>Candidatus Termititenax</taxon>
    </lineage>
</organism>
<evidence type="ECO:0000259" key="4">
    <source>
        <dbReference type="PROSITE" id="PS51379"/>
    </source>
</evidence>
<reference evidence="5 6" key="1">
    <citation type="journal article" date="2019" name="ISME J.">
        <title>Genome analyses of uncultured TG2/ZB3 bacteria in 'Margulisbacteria' specifically attached to ectosymbiotic spirochetes of protists in the termite gut.</title>
        <authorList>
            <person name="Utami Y.D."/>
            <person name="Kuwahara H."/>
            <person name="Igai K."/>
            <person name="Murakami T."/>
            <person name="Sugaya K."/>
            <person name="Morikawa T."/>
            <person name="Nagura Y."/>
            <person name="Yuki M."/>
            <person name="Deevong P."/>
            <person name="Inoue T."/>
            <person name="Kihara K."/>
            <person name="Lo N."/>
            <person name="Yamada A."/>
            <person name="Ohkuma M."/>
            <person name="Hongoh Y."/>
        </authorList>
    </citation>
    <scope>NUCLEOTIDE SEQUENCE [LARGE SCALE GENOMIC DNA]</scope>
    <source>
        <strain evidence="5">NkOx7-02</strain>
    </source>
</reference>
<keyword evidence="6" id="KW-1185">Reference proteome</keyword>
<comment type="caution">
    <text evidence="5">The sequence shown here is derived from an EMBL/GenBank/DDBJ whole genome shotgun (WGS) entry which is preliminary data.</text>
</comment>
<gene>
    <name evidence="5" type="ORF">NO2_0474</name>
</gene>
<name>A0A388TFL5_9BACT</name>
<dbReference type="InterPro" id="IPR017896">
    <property type="entry name" value="4Fe4S_Fe-S-bd"/>
</dbReference>
<dbReference type="SUPFAM" id="SSF52218">
    <property type="entry name" value="Flavoproteins"/>
    <property type="match status" value="1"/>
</dbReference>
<feature type="domain" description="4Fe-4S ferredoxin-type" evidence="4">
    <location>
        <begin position="205"/>
        <end position="226"/>
    </location>
</feature>
<feature type="domain" description="4Fe-4S ferredoxin-type" evidence="4">
    <location>
        <begin position="170"/>
        <end position="198"/>
    </location>
</feature>
<dbReference type="Gene3D" id="3.30.70.20">
    <property type="match status" value="1"/>
</dbReference>
<keyword evidence="3" id="KW-0411">Iron-sulfur</keyword>
<dbReference type="SUPFAM" id="SSF54862">
    <property type="entry name" value="4Fe-4S ferredoxins"/>
    <property type="match status" value="1"/>
</dbReference>
<dbReference type="Gene3D" id="3.40.50.360">
    <property type="match status" value="1"/>
</dbReference>
<evidence type="ECO:0000256" key="3">
    <source>
        <dbReference type="ARBA" id="ARBA00023014"/>
    </source>
</evidence>
<evidence type="ECO:0000256" key="2">
    <source>
        <dbReference type="ARBA" id="ARBA00023004"/>
    </source>
</evidence>
<protein>
    <recommendedName>
        <fullName evidence="4">4Fe-4S ferredoxin-type domain-containing protein</fullName>
    </recommendedName>
</protein>
<evidence type="ECO:0000256" key="1">
    <source>
        <dbReference type="ARBA" id="ARBA00022723"/>
    </source>
</evidence>